<reference evidence="1 2" key="1">
    <citation type="journal article" date="2021" name="Hortic Res">
        <title>High-quality reference genome and annotation aids understanding of berry development for evergreen blueberry (Vaccinium darrowii).</title>
        <authorList>
            <person name="Yu J."/>
            <person name="Hulse-Kemp A.M."/>
            <person name="Babiker E."/>
            <person name="Staton M."/>
        </authorList>
    </citation>
    <scope>NUCLEOTIDE SEQUENCE [LARGE SCALE GENOMIC DNA]</scope>
    <source>
        <strain evidence="2">cv. NJ 8807/NJ 8810</strain>
        <tissue evidence="1">Young leaf</tissue>
    </source>
</reference>
<gene>
    <name evidence="1" type="ORF">Vadar_033572</name>
</gene>
<keyword evidence="2" id="KW-1185">Reference proteome</keyword>
<dbReference type="EMBL" id="CM037152">
    <property type="protein sequence ID" value="KAH7836191.1"/>
    <property type="molecule type" value="Genomic_DNA"/>
</dbReference>
<organism evidence="1 2">
    <name type="scientific">Vaccinium darrowii</name>
    <dbReference type="NCBI Taxonomy" id="229202"/>
    <lineage>
        <taxon>Eukaryota</taxon>
        <taxon>Viridiplantae</taxon>
        <taxon>Streptophyta</taxon>
        <taxon>Embryophyta</taxon>
        <taxon>Tracheophyta</taxon>
        <taxon>Spermatophyta</taxon>
        <taxon>Magnoliopsida</taxon>
        <taxon>eudicotyledons</taxon>
        <taxon>Gunneridae</taxon>
        <taxon>Pentapetalae</taxon>
        <taxon>asterids</taxon>
        <taxon>Ericales</taxon>
        <taxon>Ericaceae</taxon>
        <taxon>Vaccinioideae</taxon>
        <taxon>Vaccinieae</taxon>
        <taxon>Vaccinium</taxon>
    </lineage>
</organism>
<comment type="caution">
    <text evidence="1">The sequence shown here is derived from an EMBL/GenBank/DDBJ whole genome shotgun (WGS) entry which is preliminary data.</text>
</comment>
<sequence length="646" mass="72259">MLKLNQLLLRIIFESYGLGPHYDSKALDTNIVGRFCARKYKSPQENQDPIGLMPHTDRTVLSIVYLYARIQSRPGFGILHWTEERNRERNKKMENSILVHEMLFFWIRTRGESSLSFDELVTMLNGEELQLTSTTKDDQSTILVASHSGPTTSRHDSTSVSSQPTTNVQFQVPSHQQNVTPLVPQPSSQQFYPQQQLYTSQYRDSNKGRGVVVVDFKGLLVISVAEITIPLNIVVIGQIHLNRPMEDLSILCNHKFIPYQFMVSNIRLVNNLSLPPYSVSNGGFSAVPSTPLVNAQVSTQAPSFAGFVGGPVNAPVSTQAPPFAGFIGGPAVAYTTSSAPSSSTYNGPSSSGMSTSGAYSGNQWFFDSGATNHVTHNLQNIDQPQISTMSDRVVVGNEQAWGNGRLHPVRHRNLGETYRSALYSVALENLYLTGRFEESLHIVRARFPVLLDLASVVGDVVLPSWIMDWWAEERDSRLVDNKLESNHLALLRHLVKFSMTTSEWALRSGHCGVGTTEWVLRSETSETMKGQSKGSNNSHKKSKKMVKTKSVLKTREKGGCERSSKKGEIREMLGKEFWFQALCFGGMDNFWQMAREFRGVRKGPPNPLLGMSEAMIGDELDLTDVYRFRVERGDYPFSNVVWKSYV</sequence>
<proteinExistence type="predicted"/>
<evidence type="ECO:0000313" key="2">
    <source>
        <dbReference type="Proteomes" id="UP000828048"/>
    </source>
</evidence>
<dbReference type="Proteomes" id="UP000828048">
    <property type="component" value="Chromosome 2"/>
</dbReference>
<protein>
    <submittedName>
        <fullName evidence="1">Uncharacterized protein</fullName>
    </submittedName>
</protein>
<name>A0ACB7X606_9ERIC</name>
<accession>A0ACB7X606</accession>
<evidence type="ECO:0000313" key="1">
    <source>
        <dbReference type="EMBL" id="KAH7836191.1"/>
    </source>
</evidence>